<accession>A0A4R6LVC0</accession>
<dbReference type="Gene3D" id="1.20.120.450">
    <property type="entry name" value="dinb family like domain"/>
    <property type="match status" value="1"/>
</dbReference>
<evidence type="ECO:0000259" key="1">
    <source>
        <dbReference type="Pfam" id="PF11716"/>
    </source>
</evidence>
<dbReference type="GO" id="GO:0046872">
    <property type="term" value="F:metal ion binding"/>
    <property type="evidence" value="ECO:0007669"/>
    <property type="project" value="InterPro"/>
</dbReference>
<dbReference type="InterPro" id="IPR017517">
    <property type="entry name" value="Maleyloyr_isom"/>
</dbReference>
<comment type="caution">
    <text evidence="2">The sequence shown here is derived from an EMBL/GenBank/DDBJ whole genome shotgun (WGS) entry which is preliminary data.</text>
</comment>
<gene>
    <name evidence="2" type="ORF">CGZ94_12890</name>
</gene>
<dbReference type="EMBL" id="NMVO01000014">
    <property type="protein sequence ID" value="OYO12791.1"/>
    <property type="molecule type" value="Genomic_DNA"/>
</dbReference>
<proteinExistence type="predicted"/>
<dbReference type="NCBIfam" id="TIGR03083">
    <property type="entry name" value="maleylpyruvate isomerase family mycothiol-dependent enzyme"/>
    <property type="match status" value="1"/>
</dbReference>
<dbReference type="SUPFAM" id="SSF109854">
    <property type="entry name" value="DinB/YfiT-like putative metalloenzymes"/>
    <property type="match status" value="1"/>
</dbReference>
<feature type="domain" description="Mycothiol-dependent maleylpyruvate isomerase metal-binding" evidence="1">
    <location>
        <begin position="14"/>
        <end position="100"/>
    </location>
</feature>
<dbReference type="RefSeq" id="WP_094405878.1">
    <property type="nucleotide sequence ID" value="NZ_NMVO01000014.1"/>
</dbReference>
<reference evidence="2 3" key="1">
    <citation type="submission" date="2017-07" db="EMBL/GenBank/DDBJ databases">
        <title>Draft whole genome sequences of clinical Proprionibacteriaceae strains.</title>
        <authorList>
            <person name="Bernier A.-M."/>
            <person name="Bernard K."/>
            <person name="Domingo M.-C."/>
        </authorList>
    </citation>
    <scope>NUCLEOTIDE SEQUENCE [LARGE SCALE GENOMIC DNA]</scope>
    <source>
        <strain evidence="2 3">NML 030167</strain>
    </source>
</reference>
<dbReference type="OrthoDB" id="5178565at2"/>
<accession>A0A255GB40</accession>
<dbReference type="AlphaFoldDB" id="A0A255GB40"/>
<dbReference type="InterPro" id="IPR024344">
    <property type="entry name" value="MDMPI_metal-binding"/>
</dbReference>
<organism evidence="2 3">
    <name type="scientific">Enemella evansiae</name>
    <dbReference type="NCBI Taxonomy" id="2016499"/>
    <lineage>
        <taxon>Bacteria</taxon>
        <taxon>Bacillati</taxon>
        <taxon>Actinomycetota</taxon>
        <taxon>Actinomycetes</taxon>
        <taxon>Propionibacteriales</taxon>
        <taxon>Propionibacteriaceae</taxon>
        <taxon>Enemella</taxon>
    </lineage>
</organism>
<dbReference type="Pfam" id="PF11716">
    <property type="entry name" value="MDMPI_N"/>
    <property type="match status" value="1"/>
</dbReference>
<dbReference type="InterPro" id="IPR034660">
    <property type="entry name" value="DinB/YfiT-like"/>
</dbReference>
<name>A0A255GB40_9ACTN</name>
<protein>
    <recommendedName>
        <fullName evidence="1">Mycothiol-dependent maleylpyruvate isomerase metal-binding domain-containing protein</fullName>
    </recommendedName>
</protein>
<sequence length="213" mass="23537">MPITTTDQYWELIRAARRQLADDLADVTGQQWRTRSLCGEWDTEQVLAHLTAAARVGQWRWIRSIVGSGFRPAVHNARRLREQLGDTPAGTYARFRESIELRIAPSKDLAAYLGEVLVHGEDIRRPLGIDAPPSTDAGTAVLDFYVSRDFTVPSRRTSRGLGLRATDAPFASGEGPEVTGPARALMMTLAGRPQYLDQLSGPGAVILRERLSR</sequence>
<evidence type="ECO:0000313" key="3">
    <source>
        <dbReference type="Proteomes" id="UP000215896"/>
    </source>
</evidence>
<evidence type="ECO:0000313" key="2">
    <source>
        <dbReference type="EMBL" id="OYO12791.1"/>
    </source>
</evidence>
<keyword evidence="3" id="KW-1185">Reference proteome</keyword>
<dbReference type="Proteomes" id="UP000215896">
    <property type="component" value="Unassembled WGS sequence"/>
</dbReference>